<dbReference type="AlphaFoldDB" id="A0A7J7UP87"/>
<keyword evidence="3" id="KW-1185">Reference proteome</keyword>
<organism evidence="2 3">
    <name type="scientific">Myotis myotis</name>
    <name type="common">Greater mouse-eared bat</name>
    <name type="synonym">Vespertilio myotis</name>
    <dbReference type="NCBI Taxonomy" id="51298"/>
    <lineage>
        <taxon>Eukaryota</taxon>
        <taxon>Metazoa</taxon>
        <taxon>Chordata</taxon>
        <taxon>Craniata</taxon>
        <taxon>Vertebrata</taxon>
        <taxon>Euteleostomi</taxon>
        <taxon>Mammalia</taxon>
        <taxon>Eutheria</taxon>
        <taxon>Laurasiatheria</taxon>
        <taxon>Chiroptera</taxon>
        <taxon>Yangochiroptera</taxon>
        <taxon>Vespertilionidae</taxon>
        <taxon>Myotis</taxon>
    </lineage>
</organism>
<dbReference type="Proteomes" id="UP000527355">
    <property type="component" value="Unassembled WGS sequence"/>
</dbReference>
<comment type="caution">
    <text evidence="2">The sequence shown here is derived from an EMBL/GenBank/DDBJ whole genome shotgun (WGS) entry which is preliminary data.</text>
</comment>
<dbReference type="EMBL" id="JABWUV010000012">
    <property type="protein sequence ID" value="KAF6314737.1"/>
    <property type="molecule type" value="Genomic_DNA"/>
</dbReference>
<gene>
    <name evidence="2" type="ORF">mMyoMyo1_008540</name>
</gene>
<accession>A0A7J7UP87</accession>
<evidence type="ECO:0000313" key="2">
    <source>
        <dbReference type="EMBL" id="KAF6314737.1"/>
    </source>
</evidence>
<sequence length="173" mass="18066">MATARTGWPCRKARGGSRSILLGRRGPPHPGVPGAERALGAGRQVGEETLPVPGEELRPRRVPGDWGVSPGGLGHRFPAGERELRGGSRGDPQAGQERGGEWAQLTSHRACLAPRASGETGLGEAVCLPGLRPEGLLEAEAQDGRAGLRSPAESAGLRALPTHRVGSEEWAVF</sequence>
<feature type="compositionally biased region" description="Basic and acidic residues" evidence="1">
    <location>
        <begin position="78"/>
        <end position="88"/>
    </location>
</feature>
<reference evidence="2 3" key="1">
    <citation type="journal article" date="2020" name="Nature">
        <title>Six reference-quality genomes reveal evolution of bat adaptations.</title>
        <authorList>
            <person name="Jebb D."/>
            <person name="Huang Z."/>
            <person name="Pippel M."/>
            <person name="Hughes G.M."/>
            <person name="Lavrichenko K."/>
            <person name="Devanna P."/>
            <person name="Winkler S."/>
            <person name="Jermiin L.S."/>
            <person name="Skirmuntt E.C."/>
            <person name="Katzourakis A."/>
            <person name="Burkitt-Gray L."/>
            <person name="Ray D.A."/>
            <person name="Sullivan K.A.M."/>
            <person name="Roscito J.G."/>
            <person name="Kirilenko B.M."/>
            <person name="Davalos L.M."/>
            <person name="Corthals A.P."/>
            <person name="Power M.L."/>
            <person name="Jones G."/>
            <person name="Ransome R.D."/>
            <person name="Dechmann D.K.N."/>
            <person name="Locatelli A.G."/>
            <person name="Puechmaille S.J."/>
            <person name="Fedrigo O."/>
            <person name="Jarvis E.D."/>
            <person name="Hiller M."/>
            <person name="Vernes S.C."/>
            <person name="Myers E.W."/>
            <person name="Teeling E.C."/>
        </authorList>
    </citation>
    <scope>NUCLEOTIDE SEQUENCE [LARGE SCALE GENOMIC DNA]</scope>
    <source>
        <strain evidence="2">MMyoMyo1</strain>
        <tissue evidence="2">Flight muscle</tissue>
    </source>
</reference>
<feature type="region of interest" description="Disordered" evidence="1">
    <location>
        <begin position="1"/>
        <end position="102"/>
    </location>
</feature>
<proteinExistence type="predicted"/>
<evidence type="ECO:0000313" key="3">
    <source>
        <dbReference type="Proteomes" id="UP000527355"/>
    </source>
</evidence>
<protein>
    <submittedName>
        <fullName evidence="2">Uncharacterized protein</fullName>
    </submittedName>
</protein>
<evidence type="ECO:0000256" key="1">
    <source>
        <dbReference type="SAM" id="MobiDB-lite"/>
    </source>
</evidence>
<feature type="compositionally biased region" description="Low complexity" evidence="1">
    <location>
        <begin position="16"/>
        <end position="25"/>
    </location>
</feature>
<name>A0A7J7UP87_MYOMY</name>